<dbReference type="GO" id="GO:0071713">
    <property type="term" value="F:para-aminobenzoyl-glutamate hydrolase activity"/>
    <property type="evidence" value="ECO:0007669"/>
    <property type="project" value="TreeGrafter"/>
</dbReference>
<keyword evidence="1" id="KW-0479">Metal-binding</keyword>
<dbReference type="PANTHER" id="PTHR30575">
    <property type="entry name" value="PEPTIDASE M20"/>
    <property type="match status" value="1"/>
</dbReference>
<dbReference type="Pfam" id="PF01546">
    <property type="entry name" value="Peptidase_M20"/>
    <property type="match status" value="1"/>
</dbReference>
<dbReference type="Gene3D" id="3.40.630.10">
    <property type="entry name" value="Zn peptidases"/>
    <property type="match status" value="2"/>
</dbReference>
<evidence type="ECO:0000256" key="1">
    <source>
        <dbReference type="PIRSR" id="PIRSR005962-1"/>
    </source>
</evidence>
<dbReference type="SUPFAM" id="SSF53187">
    <property type="entry name" value="Zn-dependent exopeptidases"/>
    <property type="match status" value="1"/>
</dbReference>
<dbReference type="Proteomes" id="UP000199318">
    <property type="component" value="Unassembled WGS sequence"/>
</dbReference>
<evidence type="ECO:0000259" key="2">
    <source>
        <dbReference type="Pfam" id="PF07687"/>
    </source>
</evidence>
<protein>
    <submittedName>
        <fullName evidence="3">Aminobenzoyl-glutamate utilization protein A</fullName>
    </submittedName>
</protein>
<dbReference type="GO" id="GO:0046872">
    <property type="term" value="F:metal ion binding"/>
    <property type="evidence" value="ECO:0007669"/>
    <property type="project" value="UniProtKB-KW"/>
</dbReference>
<sequence>MSAEEKLRAVLQNVEGKLTAWRRAFHERAEIGWCEYETTYAIYEALAPLSFKLFTGQDVTKADSRMGLPATDVDEAYAQAAAKTVPAEFLASISGGHTGVVAVLQTGQPGPHTALRFDIDALPITESTDADHLPVAAGFRARHEGAMHACAHDGHITIGLGVAHVLEALKDELAGTYTLIFQPAEEGSRGAKSIVDNGWLDGVDQFLSGHIGIQSLNVGQVAATATQFLATTKIDCTYKGTSAHAGMNPHEGSDALLAGAAAAVHLQAIPPHPDGITRLNVGTLHAGSGRNIIADQAKLEIETRGETTALNQYVVDKAVDILSGAAKMHGVTEEIQFVGEGVAADCDQAWIERIKRVVRASSRAIDVIDALPVRASEDVTHMMKRVQENGGTATYLLFGTPLSYNHHHPKFDFAEATLAVAVETLVRTVLEAAPRQEEAGQ</sequence>
<dbReference type="RefSeq" id="WP_093074346.1">
    <property type="nucleotide sequence ID" value="NZ_FOGV01000027.1"/>
</dbReference>
<dbReference type="InterPro" id="IPR017439">
    <property type="entry name" value="Amidohydrolase"/>
</dbReference>
<evidence type="ECO:0000313" key="3">
    <source>
        <dbReference type="EMBL" id="SES28432.1"/>
    </source>
</evidence>
<feature type="binding site" evidence="1">
    <location>
        <position position="210"/>
    </location>
    <ligand>
        <name>Mn(2+)</name>
        <dbReference type="ChEBI" id="CHEBI:29035"/>
        <label>2</label>
    </ligand>
</feature>
<dbReference type="Pfam" id="PF07687">
    <property type="entry name" value="M20_dimer"/>
    <property type="match status" value="1"/>
</dbReference>
<feature type="binding site" evidence="1">
    <location>
        <position position="150"/>
    </location>
    <ligand>
        <name>Mn(2+)</name>
        <dbReference type="ChEBI" id="CHEBI:29035"/>
        <label>2</label>
    </ligand>
</feature>
<dbReference type="STRING" id="1464123.SAMN05444126_12715"/>
<organism evidence="3 4">
    <name type="scientific">Salisediminibacterium halotolerans</name>
    <dbReference type="NCBI Taxonomy" id="517425"/>
    <lineage>
        <taxon>Bacteria</taxon>
        <taxon>Bacillati</taxon>
        <taxon>Bacillota</taxon>
        <taxon>Bacilli</taxon>
        <taxon>Bacillales</taxon>
        <taxon>Bacillaceae</taxon>
        <taxon>Salisediminibacterium</taxon>
    </lineage>
</organism>
<dbReference type="GO" id="GO:0016805">
    <property type="term" value="F:dipeptidase activity"/>
    <property type="evidence" value="ECO:0007669"/>
    <property type="project" value="TreeGrafter"/>
</dbReference>
<feature type="binding site" evidence="1">
    <location>
        <position position="186"/>
    </location>
    <ligand>
        <name>Mn(2+)</name>
        <dbReference type="ChEBI" id="CHEBI:29035"/>
        <label>2</label>
    </ligand>
</feature>
<feature type="domain" description="Peptidase M20 dimerisation" evidence="2">
    <location>
        <begin position="235"/>
        <end position="325"/>
    </location>
</feature>
<keyword evidence="4" id="KW-1185">Reference proteome</keyword>
<dbReference type="GO" id="GO:0046657">
    <property type="term" value="P:folic acid catabolic process"/>
    <property type="evidence" value="ECO:0007669"/>
    <property type="project" value="TreeGrafter"/>
</dbReference>
<feature type="binding site" evidence="1">
    <location>
        <position position="407"/>
    </location>
    <ligand>
        <name>Mn(2+)</name>
        <dbReference type="ChEBI" id="CHEBI:29035"/>
        <label>2</label>
    </ligand>
</feature>
<dbReference type="GO" id="GO:0005737">
    <property type="term" value="C:cytoplasm"/>
    <property type="evidence" value="ECO:0007669"/>
    <property type="project" value="TreeGrafter"/>
</dbReference>
<feature type="binding site" evidence="1">
    <location>
        <position position="152"/>
    </location>
    <ligand>
        <name>Mn(2+)</name>
        <dbReference type="ChEBI" id="CHEBI:29035"/>
        <label>2</label>
    </ligand>
</feature>
<dbReference type="EMBL" id="FOGV01000027">
    <property type="protein sequence ID" value="SES28432.1"/>
    <property type="molecule type" value="Genomic_DNA"/>
</dbReference>
<gene>
    <name evidence="3" type="ORF">SAMN05444126_12715</name>
</gene>
<evidence type="ECO:0000313" key="4">
    <source>
        <dbReference type="Proteomes" id="UP000199318"/>
    </source>
</evidence>
<name>A0A1H9W3D7_9BACI</name>
<reference evidence="4" key="1">
    <citation type="submission" date="2016-10" db="EMBL/GenBank/DDBJ databases">
        <authorList>
            <person name="de Groot N.N."/>
        </authorList>
    </citation>
    <scope>NUCLEOTIDE SEQUENCE [LARGE SCALE GENOMIC DNA]</scope>
    <source>
        <strain evidence="4">10nlg</strain>
    </source>
</reference>
<comment type="cofactor">
    <cofactor evidence="1">
        <name>Mn(2+)</name>
        <dbReference type="ChEBI" id="CHEBI:29035"/>
    </cofactor>
    <text evidence="1">The Mn(2+) ion enhances activity.</text>
</comment>
<dbReference type="InterPro" id="IPR002933">
    <property type="entry name" value="Peptidase_M20"/>
</dbReference>
<dbReference type="PIRSF" id="PIRSF005962">
    <property type="entry name" value="Pept_M20D_amidohydro"/>
    <property type="match status" value="1"/>
</dbReference>
<keyword evidence="1" id="KW-0464">Manganese</keyword>
<dbReference type="InterPro" id="IPR052030">
    <property type="entry name" value="Peptidase_M20/M20A_hydrolases"/>
</dbReference>
<dbReference type="PANTHER" id="PTHR30575:SF3">
    <property type="entry name" value="PEPTIDASE M20 DIMERISATION DOMAIN-CONTAINING PROTEIN"/>
    <property type="match status" value="1"/>
</dbReference>
<dbReference type="OrthoDB" id="9776731at2"/>
<dbReference type="NCBIfam" id="TIGR01891">
    <property type="entry name" value="amidohydrolases"/>
    <property type="match status" value="1"/>
</dbReference>
<dbReference type="InterPro" id="IPR036264">
    <property type="entry name" value="Bact_exopeptidase_dim_dom"/>
</dbReference>
<dbReference type="SUPFAM" id="SSF55031">
    <property type="entry name" value="Bacterial exopeptidase dimerisation domain"/>
    <property type="match status" value="1"/>
</dbReference>
<proteinExistence type="predicted"/>
<accession>A0A1H9W3D7</accession>
<comment type="caution">
    <text evidence="3">The sequence shown here is derived from an EMBL/GenBank/DDBJ whole genome shotgun (WGS) entry which is preliminary data.</text>
</comment>
<dbReference type="AlphaFoldDB" id="A0A1H9W3D7"/>
<dbReference type="InterPro" id="IPR011650">
    <property type="entry name" value="Peptidase_M20_dimer"/>
</dbReference>